<keyword evidence="2 4" id="KW-0456">Lyase</keyword>
<organism evidence="4 5">
    <name type="scientific">Acidocella aromatica</name>
    <dbReference type="NCBI Taxonomy" id="1303579"/>
    <lineage>
        <taxon>Bacteria</taxon>
        <taxon>Pseudomonadati</taxon>
        <taxon>Pseudomonadota</taxon>
        <taxon>Alphaproteobacteria</taxon>
        <taxon>Acetobacterales</taxon>
        <taxon>Acidocellaceae</taxon>
        <taxon>Acidocella</taxon>
    </lineage>
</organism>
<reference evidence="4 5" key="1">
    <citation type="submission" date="2020-08" db="EMBL/GenBank/DDBJ databases">
        <title>Genomic Encyclopedia of Type Strains, Phase IV (KMG-IV): sequencing the most valuable type-strain genomes for metagenomic binning, comparative biology and taxonomic classification.</title>
        <authorList>
            <person name="Goeker M."/>
        </authorList>
    </citation>
    <scope>NUCLEOTIDE SEQUENCE [LARGE SCALE GENOMIC DNA]</scope>
    <source>
        <strain evidence="4 5">DSM 27026</strain>
    </source>
</reference>
<dbReference type="SMART" id="SM01007">
    <property type="entry name" value="Aldolase_II"/>
    <property type="match status" value="1"/>
</dbReference>
<dbReference type="EMBL" id="JACHFJ010000012">
    <property type="protein sequence ID" value="MBB5374075.1"/>
    <property type="molecule type" value="Genomic_DNA"/>
</dbReference>
<sequence length="213" mass="22808">MLAPREQLIEAARAMAARGLSAGTSGNVSLRTEEGILITPSATPYEALTPEMIPLLKLDGSYEGRYRPSSEWRFHLDIYLARPEVGGVVHHHAPYTTALAMARREIPACHYMIARFGGAPLRCAAYALFGTAELSTNVLKALEGRTACLMENHGGIATGRDVNAALAAATELEVLAQQYTLSLAAGGPVLLSEAEIENAIRQFATAYRPNIAS</sequence>
<evidence type="ECO:0000256" key="1">
    <source>
        <dbReference type="ARBA" id="ARBA00022723"/>
    </source>
</evidence>
<accession>A0A840VLQ7</accession>
<dbReference type="PANTHER" id="PTHR22789:SF0">
    <property type="entry name" value="3-OXO-TETRONATE 4-PHOSPHATE DECARBOXYLASE-RELATED"/>
    <property type="match status" value="1"/>
</dbReference>
<comment type="caution">
    <text evidence="4">The sequence shown here is derived from an EMBL/GenBank/DDBJ whole genome shotgun (WGS) entry which is preliminary data.</text>
</comment>
<dbReference type="GO" id="GO:0008738">
    <property type="term" value="F:L-fuculose-phosphate aldolase activity"/>
    <property type="evidence" value="ECO:0007669"/>
    <property type="project" value="UniProtKB-EC"/>
</dbReference>
<proteinExistence type="predicted"/>
<keyword evidence="5" id="KW-1185">Reference proteome</keyword>
<dbReference type="EC" id="4.1.2.17" evidence="4"/>
<dbReference type="Gene3D" id="3.40.225.10">
    <property type="entry name" value="Class II aldolase/adducin N-terminal domain"/>
    <property type="match status" value="1"/>
</dbReference>
<dbReference type="InterPro" id="IPR050197">
    <property type="entry name" value="Aldolase_class_II_sugar_metab"/>
</dbReference>
<dbReference type="GO" id="GO:0046872">
    <property type="term" value="F:metal ion binding"/>
    <property type="evidence" value="ECO:0007669"/>
    <property type="project" value="UniProtKB-KW"/>
</dbReference>
<evidence type="ECO:0000259" key="3">
    <source>
        <dbReference type="SMART" id="SM01007"/>
    </source>
</evidence>
<evidence type="ECO:0000313" key="4">
    <source>
        <dbReference type="EMBL" id="MBB5374075.1"/>
    </source>
</evidence>
<protein>
    <submittedName>
        <fullName evidence="4">L-fuculose-phosphate aldolase</fullName>
        <ecNumber evidence="4">4.1.2.17</ecNumber>
    </submittedName>
</protein>
<dbReference type="GO" id="GO:0019323">
    <property type="term" value="P:pentose catabolic process"/>
    <property type="evidence" value="ECO:0007669"/>
    <property type="project" value="TreeGrafter"/>
</dbReference>
<dbReference type="GO" id="GO:0005829">
    <property type="term" value="C:cytosol"/>
    <property type="evidence" value="ECO:0007669"/>
    <property type="project" value="TreeGrafter"/>
</dbReference>
<gene>
    <name evidence="4" type="ORF">HNP71_002345</name>
</gene>
<dbReference type="AlphaFoldDB" id="A0A840VLQ7"/>
<name>A0A840VLQ7_9PROT</name>
<dbReference type="RefSeq" id="WP_183267093.1">
    <property type="nucleotide sequence ID" value="NZ_JACHFJ010000012.1"/>
</dbReference>
<dbReference type="InterPro" id="IPR036409">
    <property type="entry name" value="Aldolase_II/adducin_N_sf"/>
</dbReference>
<keyword evidence="1" id="KW-0479">Metal-binding</keyword>
<evidence type="ECO:0000313" key="5">
    <source>
        <dbReference type="Proteomes" id="UP000553706"/>
    </source>
</evidence>
<dbReference type="SUPFAM" id="SSF53639">
    <property type="entry name" value="AraD/HMP-PK domain-like"/>
    <property type="match status" value="1"/>
</dbReference>
<dbReference type="Pfam" id="PF00596">
    <property type="entry name" value="Aldolase_II"/>
    <property type="match status" value="1"/>
</dbReference>
<evidence type="ECO:0000256" key="2">
    <source>
        <dbReference type="ARBA" id="ARBA00023239"/>
    </source>
</evidence>
<dbReference type="Proteomes" id="UP000553706">
    <property type="component" value="Unassembled WGS sequence"/>
</dbReference>
<dbReference type="PANTHER" id="PTHR22789">
    <property type="entry name" value="FUCULOSE PHOSPHATE ALDOLASE"/>
    <property type="match status" value="1"/>
</dbReference>
<feature type="domain" description="Class II aldolase/adducin N-terminal" evidence="3">
    <location>
        <begin position="6"/>
        <end position="180"/>
    </location>
</feature>
<dbReference type="InterPro" id="IPR001303">
    <property type="entry name" value="Aldolase_II/adducin_N"/>
</dbReference>